<name>A0ABQ4SE09_9HYPH</name>
<protein>
    <submittedName>
        <fullName evidence="1">Uncharacterized protein</fullName>
    </submittedName>
</protein>
<evidence type="ECO:0000313" key="2">
    <source>
        <dbReference type="Proteomes" id="UP001055153"/>
    </source>
</evidence>
<dbReference type="Proteomes" id="UP001055153">
    <property type="component" value="Unassembled WGS sequence"/>
</dbReference>
<dbReference type="EMBL" id="BPQQ01000039">
    <property type="protein sequence ID" value="GJE01451.1"/>
    <property type="molecule type" value="Genomic_DNA"/>
</dbReference>
<gene>
    <name evidence="1" type="ORF">GMJLKIPL_3382</name>
</gene>
<dbReference type="RefSeq" id="WP_238236367.1">
    <property type="nucleotide sequence ID" value="NZ_BPQQ01000039.1"/>
</dbReference>
<proteinExistence type="predicted"/>
<keyword evidence="2" id="KW-1185">Reference proteome</keyword>
<comment type="caution">
    <text evidence="1">The sequence shown here is derived from an EMBL/GenBank/DDBJ whole genome shotgun (WGS) entry which is preliminary data.</text>
</comment>
<organism evidence="1 2">
    <name type="scientific">Methylobacterium isbiliense</name>
    <dbReference type="NCBI Taxonomy" id="315478"/>
    <lineage>
        <taxon>Bacteria</taxon>
        <taxon>Pseudomonadati</taxon>
        <taxon>Pseudomonadota</taxon>
        <taxon>Alphaproteobacteria</taxon>
        <taxon>Hyphomicrobiales</taxon>
        <taxon>Methylobacteriaceae</taxon>
        <taxon>Methylobacterium</taxon>
    </lineage>
</organism>
<accession>A0ABQ4SE09</accession>
<evidence type="ECO:0000313" key="1">
    <source>
        <dbReference type="EMBL" id="GJE01451.1"/>
    </source>
</evidence>
<reference evidence="1" key="1">
    <citation type="journal article" date="2021" name="Front. Microbiol.">
        <title>Comprehensive Comparative Genomics and Phenotyping of Methylobacterium Species.</title>
        <authorList>
            <person name="Alessa O."/>
            <person name="Ogura Y."/>
            <person name="Fujitani Y."/>
            <person name="Takami H."/>
            <person name="Hayashi T."/>
            <person name="Sahin N."/>
            <person name="Tani A."/>
        </authorList>
    </citation>
    <scope>NUCLEOTIDE SEQUENCE</scope>
    <source>
        <strain evidence="1">DSM 17168</strain>
    </source>
</reference>
<reference evidence="1" key="2">
    <citation type="submission" date="2021-08" db="EMBL/GenBank/DDBJ databases">
        <authorList>
            <person name="Tani A."/>
            <person name="Ola A."/>
            <person name="Ogura Y."/>
            <person name="Katsura K."/>
            <person name="Hayashi T."/>
        </authorList>
    </citation>
    <scope>NUCLEOTIDE SEQUENCE</scope>
    <source>
        <strain evidence="1">DSM 17168</strain>
    </source>
</reference>
<sequence length="99" mass="10135">MSRTVEQAATAAALALLDAPTPLHPRDANGRVIADALGRPRVLILPTRTDDPAGDHALACAIARLINEAAGVAPEDVEPVEARPGRAVFGRRVGGVVGA</sequence>